<protein>
    <submittedName>
        <fullName evidence="1">Basic secretory peptidase family protein</fullName>
    </submittedName>
</protein>
<comment type="caution">
    <text evidence="1">The sequence shown here is derived from an EMBL/GenBank/DDBJ whole genome shotgun (WGS) entry which is preliminary data.</text>
</comment>
<reference evidence="1 2" key="1">
    <citation type="submission" date="2019-03" db="EMBL/GenBank/DDBJ databases">
        <title>Genomic Encyclopedia of Archaeal and Bacterial Type Strains, Phase II (KMG-II): from individual species to whole genera.</title>
        <authorList>
            <person name="Goeker M."/>
        </authorList>
    </citation>
    <scope>NUCLEOTIDE SEQUENCE [LARGE SCALE GENOMIC DNA]</scope>
    <source>
        <strain evidence="1 2">DSM 19035</strain>
    </source>
</reference>
<evidence type="ECO:0000313" key="2">
    <source>
        <dbReference type="Proteomes" id="UP000295620"/>
    </source>
</evidence>
<sequence>MILLSTAILASSCSKKKNEPETPVNPPTSQVEELDITSQATLTVNIENTGGKTAKEGSSSLVDNKLDTKFLIYSFAKTFYMQMEFPTAKQIGSYTLTAGDDADDRDPQTWTLTASVDGSTWVELNAQAYEFFPTRTQTKRYDFINPKAYKFYRLNVTDIRGGSLFQLTEWRLIQMPDSKQRTFPISSVETIVEGKNTLTFVNKTGDLNATVKAGLLNVFKVNYQKMADVYNPAAKDKVIFVIEPGYKGVAATWGGSVIRYDPDWFRNNPKDLDVVTHEMMHVIQSYPPVADAGWVTEGIADYVRFTMGLTNAEANWSLPNFTSSQSYRDAYRVTARFFYWLEKHGYEGIVIKLDKSMRSGAYTTAAFWPANTGKTVDQLWTDYSNNSAL</sequence>
<dbReference type="InterPro" id="IPR007541">
    <property type="entry name" value="Uncharacterised_BSP"/>
</dbReference>
<dbReference type="InterPro" id="IPR008979">
    <property type="entry name" value="Galactose-bd-like_sf"/>
</dbReference>
<name>A0A4R6SRZ2_9SPHI</name>
<dbReference type="PANTHER" id="PTHR33321:SF12">
    <property type="entry name" value="PLANT BASIC SECRETORY PROTEIN (BSP) FAMILY PROTEIN"/>
    <property type="match status" value="1"/>
</dbReference>
<dbReference type="Pfam" id="PF04450">
    <property type="entry name" value="BSP"/>
    <property type="match status" value="1"/>
</dbReference>
<dbReference type="EMBL" id="SNYC01000006">
    <property type="protein sequence ID" value="TDQ07712.1"/>
    <property type="molecule type" value="Genomic_DNA"/>
</dbReference>
<gene>
    <name evidence="1" type="ORF">ATK78_3841</name>
</gene>
<dbReference type="Gene3D" id="2.60.120.260">
    <property type="entry name" value="Galactose-binding domain-like"/>
    <property type="match status" value="1"/>
</dbReference>
<dbReference type="SUPFAM" id="SSF55486">
    <property type="entry name" value="Metalloproteases ('zincins'), catalytic domain"/>
    <property type="match status" value="1"/>
</dbReference>
<dbReference type="SUPFAM" id="SSF49785">
    <property type="entry name" value="Galactose-binding domain-like"/>
    <property type="match status" value="1"/>
</dbReference>
<dbReference type="AlphaFoldDB" id="A0A4R6SRZ2"/>
<organism evidence="1 2">
    <name type="scientific">Pedobacter metabolipauper</name>
    <dbReference type="NCBI Taxonomy" id="425513"/>
    <lineage>
        <taxon>Bacteria</taxon>
        <taxon>Pseudomonadati</taxon>
        <taxon>Bacteroidota</taxon>
        <taxon>Sphingobacteriia</taxon>
        <taxon>Sphingobacteriales</taxon>
        <taxon>Sphingobacteriaceae</taxon>
        <taxon>Pedobacter</taxon>
    </lineage>
</organism>
<dbReference type="Proteomes" id="UP000295620">
    <property type="component" value="Unassembled WGS sequence"/>
</dbReference>
<evidence type="ECO:0000313" key="1">
    <source>
        <dbReference type="EMBL" id="TDQ07712.1"/>
    </source>
</evidence>
<proteinExistence type="predicted"/>
<keyword evidence="2" id="KW-1185">Reference proteome</keyword>
<accession>A0A4R6SRZ2</accession>
<dbReference type="PANTHER" id="PTHR33321">
    <property type="match status" value="1"/>
</dbReference>